<sequence>MQMFSRKPPFDLAEFLAKPATPAEIKRAADARRRHVQYMQRLEDARERSSAKSQR</sequence>
<gene>
    <name evidence="1" type="ORF">SAMN05421774_101515</name>
</gene>
<name>A0A1N7KKU9_9RHOB</name>
<dbReference type="Proteomes" id="UP000186141">
    <property type="component" value="Unassembled WGS sequence"/>
</dbReference>
<evidence type="ECO:0000313" key="1">
    <source>
        <dbReference type="EMBL" id="SIS62203.1"/>
    </source>
</evidence>
<evidence type="ECO:0000313" key="2">
    <source>
        <dbReference type="Proteomes" id="UP000186141"/>
    </source>
</evidence>
<proteinExistence type="predicted"/>
<organism evidence="1 2">
    <name type="scientific">Gemmobacter megaterium</name>
    <dbReference type="NCBI Taxonomy" id="1086013"/>
    <lineage>
        <taxon>Bacteria</taxon>
        <taxon>Pseudomonadati</taxon>
        <taxon>Pseudomonadota</taxon>
        <taxon>Alphaproteobacteria</taxon>
        <taxon>Rhodobacterales</taxon>
        <taxon>Paracoccaceae</taxon>
        <taxon>Gemmobacter</taxon>
    </lineage>
</organism>
<accession>A0A1N7KKU9</accession>
<protein>
    <submittedName>
        <fullName evidence="1">Uncharacterized protein</fullName>
    </submittedName>
</protein>
<dbReference type="EMBL" id="FTOT01000001">
    <property type="protein sequence ID" value="SIS62203.1"/>
    <property type="molecule type" value="Genomic_DNA"/>
</dbReference>
<dbReference type="AlphaFoldDB" id="A0A1N7KKU9"/>
<reference evidence="1 2" key="1">
    <citation type="submission" date="2017-01" db="EMBL/GenBank/DDBJ databases">
        <authorList>
            <person name="Mah S.A."/>
            <person name="Swanson W.J."/>
            <person name="Moy G.W."/>
            <person name="Vacquier V.D."/>
        </authorList>
    </citation>
    <scope>NUCLEOTIDE SEQUENCE [LARGE SCALE GENOMIC DNA]</scope>
    <source>
        <strain evidence="1 2">DSM 26375</strain>
    </source>
</reference>
<keyword evidence="2" id="KW-1185">Reference proteome</keyword>